<sequence length="906" mass="96232">MLQLSSPILPLLDSSVLDQPLAGAISRSSALLIPLHLLEKVKPTISANQPYFVLLPNQHASSSSSSSNSISPETVADILDQGADAIVTDDLHLIHSFDQQTSASRLIYSTPNLDSQEIAQVVAGVLLTTNDHGAVTQTVSTLGSKTNGKPVFVSLSSSSTSSALPSTQDVIAIAALGAALVVVTSSLCALDDGQEAVAGKLDYIDAFLAPLKSDRADKLFATVVVSSACSTSLGLVYSSPLSIRKSLLTGSAHYQSRNRGLWHKGETSGATQEVVSVRQDCDNDALEFRVRQSKGTASAGFCHLGNREGCFSSASGLAKLESTLRERKQSAPAGSYTARLFSDPSLLGAKLREEAAELADAKNEDTQHVAFEAADLLYFALTKCVSAGIGLEEIERSLDAKSKKVTRRKGDAKEKFAKEQKESEQRKEGKAESAKPPVLDADAPIKIKSYRLSEISASQRIELLKRPSIKTEAIMGICKPILKSIKERGDAALLELTAKFDKAQLETPIRLPPFANEEVIKQIRPDVVKAIDQAYSNIHAFHKAQKVTSGNKAVGPTDKSGDEEAEDAILEVETMPGVVCRRFSRPIERVGLYVPGGTAVLPSTALMLGIPAQVAKCSTKVIATPPRPDGSIAPEVLYVADKVGATHLLCAGGAQAVGAMAYGTETCPKVDKIAGPGNQFVTAAKMIVQNETDTLVSIDMPAGPSEVLVIADGEADPAFVASDLLSQAEHGPDSQVVLVGIDLSDDQLLAIEKEVDSQARRLPRVDIVRQAIDKSVTVITKTREEAMDWSNDYAPEHLIIQTQYPEEMVNKVKNAGSVFVGAFTPESCGDLASGTNHVLPTYGFARTYSGVSVSTFQKNITSQQISTSGLGLLGPHVVNMAECEGLEAHANAVRVRLQKLSSSSSA</sequence>
<organism evidence="1 2">
    <name type="scientific">Violaceomyces palustris</name>
    <dbReference type="NCBI Taxonomy" id="1673888"/>
    <lineage>
        <taxon>Eukaryota</taxon>
        <taxon>Fungi</taxon>
        <taxon>Dikarya</taxon>
        <taxon>Basidiomycota</taxon>
        <taxon>Ustilaginomycotina</taxon>
        <taxon>Ustilaginomycetes</taxon>
        <taxon>Violaceomycetales</taxon>
        <taxon>Violaceomycetaceae</taxon>
        <taxon>Violaceomyces</taxon>
    </lineage>
</organism>
<evidence type="ECO:0000313" key="2">
    <source>
        <dbReference type="Proteomes" id="UP000245626"/>
    </source>
</evidence>
<reference evidence="1 2" key="1">
    <citation type="journal article" date="2018" name="Mol. Biol. Evol.">
        <title>Broad Genomic Sampling Reveals a Smut Pathogenic Ancestry of the Fungal Clade Ustilaginomycotina.</title>
        <authorList>
            <person name="Kijpornyongpan T."/>
            <person name="Mondo S.J."/>
            <person name="Barry K."/>
            <person name="Sandor L."/>
            <person name="Lee J."/>
            <person name="Lipzen A."/>
            <person name="Pangilinan J."/>
            <person name="LaButti K."/>
            <person name="Hainaut M."/>
            <person name="Henrissat B."/>
            <person name="Grigoriev I.V."/>
            <person name="Spatafora J.W."/>
            <person name="Aime M.C."/>
        </authorList>
    </citation>
    <scope>NUCLEOTIDE SEQUENCE [LARGE SCALE GENOMIC DNA]</scope>
    <source>
        <strain evidence="1 2">SA 807</strain>
    </source>
</reference>
<dbReference type="Proteomes" id="UP000245626">
    <property type="component" value="Unassembled WGS sequence"/>
</dbReference>
<protein>
    <submittedName>
        <fullName evidence="1">Histidine biosynthesis trifunctional protein</fullName>
    </submittedName>
</protein>
<name>A0ACD0NS70_9BASI</name>
<dbReference type="EMBL" id="KZ820158">
    <property type="protein sequence ID" value="PWN48683.1"/>
    <property type="molecule type" value="Genomic_DNA"/>
</dbReference>
<accession>A0ACD0NS70</accession>
<gene>
    <name evidence="1" type="ORF">IE53DRAFT_381147</name>
</gene>
<proteinExistence type="predicted"/>
<evidence type="ECO:0000313" key="1">
    <source>
        <dbReference type="EMBL" id="PWN48683.1"/>
    </source>
</evidence>
<keyword evidence="2" id="KW-1185">Reference proteome</keyword>